<gene>
    <name evidence="2" type="ORF">F6464_01390</name>
</gene>
<dbReference type="GO" id="GO:0004803">
    <property type="term" value="F:transposase activity"/>
    <property type="evidence" value="ECO:0007669"/>
    <property type="project" value="InterPro"/>
</dbReference>
<evidence type="ECO:0000259" key="1">
    <source>
        <dbReference type="Pfam" id="PF01609"/>
    </source>
</evidence>
<dbReference type="PANTHER" id="PTHR37529:SF1">
    <property type="entry name" value="TRANSPOSASE INSG FOR INSERTION SEQUENCE ELEMENT IS4-RELATED"/>
    <property type="match status" value="1"/>
</dbReference>
<dbReference type="SUPFAM" id="SSF53098">
    <property type="entry name" value="Ribonuclease H-like"/>
    <property type="match status" value="1"/>
</dbReference>
<sequence>MCIKKNSFFVLETLREVIFSDEIILEYRMNKTDFSRRRKQPFGGMLLFMVNFLKKSLVIEIDSFVNFLNSKSNLTSVKKFTKSAFVQKRMKINPAVFKYLSQVIIKNTYIESNTTIKLFYGFRILSVDGSKLTLPNTEELKKEFGESKNQTDTGVVQARISVLYDVLNSLVLDSEMDKLKTCERTLALRHSIQWKKNDLIIYDRGYPSYDFKYEHINAGIDYLIRVKTSHSKIVQCFVDSGEKAIVTEIFPQEKHSFIGKNYNKNSPLKVRLVRVDLPSGEVEVLMTSLLDSEKYPTKIFKELYFMRWGIETFYDELKNKLKVGCFTGYSKISILQDFFCAIFISNLQSIIVNDLQEELNIKNHNTKLNYKINSNLSYGFLKNRILELLTKEASLENIFNELQNLFIQNTIPIRPNRNNKRNVGRYRNRIKPLVLKNQKDAL</sequence>
<organism evidence="2 3">
    <name type="scientific">Flavobacterium luteum</name>
    <dbReference type="NCBI Taxonomy" id="2026654"/>
    <lineage>
        <taxon>Bacteria</taxon>
        <taxon>Pseudomonadati</taxon>
        <taxon>Bacteroidota</taxon>
        <taxon>Flavobacteriia</taxon>
        <taxon>Flavobacteriales</taxon>
        <taxon>Flavobacteriaceae</taxon>
        <taxon>Flavobacterium</taxon>
    </lineage>
</organism>
<proteinExistence type="predicted"/>
<dbReference type="NCBIfam" id="NF033592">
    <property type="entry name" value="transpos_IS4_1"/>
    <property type="match status" value="1"/>
</dbReference>
<dbReference type="Pfam" id="PF01609">
    <property type="entry name" value="DDE_Tnp_1"/>
    <property type="match status" value="1"/>
</dbReference>
<dbReference type="InterPro" id="IPR012337">
    <property type="entry name" value="RNaseH-like_sf"/>
</dbReference>
<comment type="caution">
    <text evidence="2">The sequence shown here is derived from an EMBL/GenBank/DDBJ whole genome shotgun (WGS) entry which is preliminary data.</text>
</comment>
<evidence type="ECO:0000313" key="3">
    <source>
        <dbReference type="Proteomes" id="UP000490922"/>
    </source>
</evidence>
<protein>
    <submittedName>
        <fullName evidence="2">IS4 family transposase</fullName>
    </submittedName>
</protein>
<dbReference type="EMBL" id="WAEM01000001">
    <property type="protein sequence ID" value="KAB1157765.1"/>
    <property type="molecule type" value="Genomic_DNA"/>
</dbReference>
<name>A0A7J5AJQ7_9FLAO</name>
<dbReference type="OrthoDB" id="1308160at2"/>
<evidence type="ECO:0000313" key="2">
    <source>
        <dbReference type="EMBL" id="KAB1157765.1"/>
    </source>
</evidence>
<dbReference type="Proteomes" id="UP000490922">
    <property type="component" value="Unassembled WGS sequence"/>
</dbReference>
<feature type="domain" description="Transposase IS4-like" evidence="1">
    <location>
        <begin position="123"/>
        <end position="337"/>
    </location>
</feature>
<dbReference type="GO" id="GO:0003677">
    <property type="term" value="F:DNA binding"/>
    <property type="evidence" value="ECO:0007669"/>
    <property type="project" value="InterPro"/>
</dbReference>
<dbReference type="InterPro" id="IPR047952">
    <property type="entry name" value="Transpos_IS4"/>
</dbReference>
<keyword evidence="3" id="KW-1185">Reference proteome</keyword>
<dbReference type="GO" id="GO:0006313">
    <property type="term" value="P:DNA transposition"/>
    <property type="evidence" value="ECO:0007669"/>
    <property type="project" value="InterPro"/>
</dbReference>
<dbReference type="InterPro" id="IPR002559">
    <property type="entry name" value="Transposase_11"/>
</dbReference>
<dbReference type="AlphaFoldDB" id="A0A7J5AJQ7"/>
<accession>A0A7J5AJQ7</accession>
<reference evidence="2 3" key="1">
    <citation type="submission" date="2019-09" db="EMBL/GenBank/DDBJ databases">
        <title>Flavobacterium sp. nov., isolated from glacier ice.</title>
        <authorList>
            <person name="Liu Q."/>
        </authorList>
    </citation>
    <scope>NUCLEOTIDE SEQUENCE [LARGE SCALE GENOMIC DNA]</scope>
    <source>
        <strain evidence="2 3">NBRC 112527</strain>
    </source>
</reference>
<dbReference type="PANTHER" id="PTHR37529">
    <property type="entry name" value="TRANSPOSASE INSG FOR INSERTION SEQUENCE ELEMENT IS4-RELATED"/>
    <property type="match status" value="1"/>
</dbReference>